<sequence length="107" mass="11422">MIPCTSPILLLSMASSCTVEDSSVSLSRTVSEGEQLNSSDYPPLTNPSLASNPPGPCNMEKAGFMTYTAASHQGAIKMIPLRPMLPAAKWQQVALITTTTSLHKLMK</sequence>
<protein>
    <submittedName>
        <fullName evidence="3">Uncharacterized protein</fullName>
    </submittedName>
</protein>
<evidence type="ECO:0000313" key="3">
    <source>
        <dbReference type="EMBL" id="CAB1439424.1"/>
    </source>
</evidence>
<dbReference type="EMBL" id="CADEAL010002280">
    <property type="protein sequence ID" value="CAB1439424.1"/>
    <property type="molecule type" value="Genomic_DNA"/>
</dbReference>
<feature type="chain" id="PRO_5040422608" evidence="2">
    <location>
        <begin position="17"/>
        <end position="107"/>
    </location>
</feature>
<accession>A0A9N7UU90</accession>
<comment type="caution">
    <text evidence="3">The sequence shown here is derived from an EMBL/GenBank/DDBJ whole genome shotgun (WGS) entry which is preliminary data.</text>
</comment>
<keyword evidence="4" id="KW-1185">Reference proteome</keyword>
<keyword evidence="2" id="KW-0732">Signal</keyword>
<feature type="compositionally biased region" description="Polar residues" evidence="1">
    <location>
        <begin position="28"/>
        <end position="51"/>
    </location>
</feature>
<evidence type="ECO:0000256" key="2">
    <source>
        <dbReference type="SAM" id="SignalP"/>
    </source>
</evidence>
<dbReference type="AlphaFoldDB" id="A0A9N7UU90"/>
<feature type="region of interest" description="Disordered" evidence="1">
    <location>
        <begin position="28"/>
        <end position="55"/>
    </location>
</feature>
<feature type="signal peptide" evidence="2">
    <location>
        <begin position="1"/>
        <end position="16"/>
    </location>
</feature>
<reference evidence="3" key="1">
    <citation type="submission" date="2020-03" db="EMBL/GenBank/DDBJ databases">
        <authorList>
            <person name="Weist P."/>
        </authorList>
    </citation>
    <scope>NUCLEOTIDE SEQUENCE</scope>
</reference>
<gene>
    <name evidence="3" type="ORF">PLEPLA_LOCUS27216</name>
</gene>
<organism evidence="3 4">
    <name type="scientific">Pleuronectes platessa</name>
    <name type="common">European plaice</name>
    <dbReference type="NCBI Taxonomy" id="8262"/>
    <lineage>
        <taxon>Eukaryota</taxon>
        <taxon>Metazoa</taxon>
        <taxon>Chordata</taxon>
        <taxon>Craniata</taxon>
        <taxon>Vertebrata</taxon>
        <taxon>Euteleostomi</taxon>
        <taxon>Actinopterygii</taxon>
        <taxon>Neopterygii</taxon>
        <taxon>Teleostei</taxon>
        <taxon>Neoteleostei</taxon>
        <taxon>Acanthomorphata</taxon>
        <taxon>Carangaria</taxon>
        <taxon>Pleuronectiformes</taxon>
        <taxon>Pleuronectoidei</taxon>
        <taxon>Pleuronectidae</taxon>
        <taxon>Pleuronectes</taxon>
    </lineage>
</organism>
<proteinExistence type="predicted"/>
<evidence type="ECO:0000256" key="1">
    <source>
        <dbReference type="SAM" id="MobiDB-lite"/>
    </source>
</evidence>
<evidence type="ECO:0000313" key="4">
    <source>
        <dbReference type="Proteomes" id="UP001153269"/>
    </source>
</evidence>
<dbReference type="Proteomes" id="UP001153269">
    <property type="component" value="Unassembled WGS sequence"/>
</dbReference>
<name>A0A9N7UU90_PLEPL</name>